<dbReference type="SUPFAM" id="SSF56112">
    <property type="entry name" value="Protein kinase-like (PK-like)"/>
    <property type="match status" value="1"/>
</dbReference>
<accession>A0A194V171</accession>
<keyword evidence="3" id="KW-1185">Reference proteome</keyword>
<organism evidence="2 3">
    <name type="scientific">Cytospora mali</name>
    <name type="common">Apple Valsa canker fungus</name>
    <name type="synonym">Valsa mali</name>
    <dbReference type="NCBI Taxonomy" id="578113"/>
    <lineage>
        <taxon>Eukaryota</taxon>
        <taxon>Fungi</taxon>
        <taxon>Dikarya</taxon>
        <taxon>Ascomycota</taxon>
        <taxon>Pezizomycotina</taxon>
        <taxon>Sordariomycetes</taxon>
        <taxon>Sordariomycetidae</taxon>
        <taxon>Diaporthales</taxon>
        <taxon>Cytosporaceae</taxon>
        <taxon>Cytospora</taxon>
    </lineage>
</organism>
<reference evidence="3" key="1">
    <citation type="submission" date="2014-12" db="EMBL/GenBank/DDBJ databases">
        <title>Genome Sequence of Valsa Canker Pathogens Uncovers a Specific Adaption of Colonization on Woody Bark.</title>
        <authorList>
            <person name="Yin Z."/>
            <person name="Liu H."/>
            <person name="Gao X."/>
            <person name="Li Z."/>
            <person name="Song N."/>
            <person name="Ke X."/>
            <person name="Dai Q."/>
            <person name="Wu Y."/>
            <person name="Sun Y."/>
            <person name="Xu J.-R."/>
            <person name="Kang Z.K."/>
            <person name="Wang L."/>
            <person name="Huang L."/>
        </authorList>
    </citation>
    <scope>NUCLEOTIDE SEQUENCE [LARGE SCALE GENOMIC DNA]</scope>
    <source>
        <strain evidence="3">SXYL134</strain>
    </source>
</reference>
<dbReference type="EMBL" id="KN714702">
    <property type="protein sequence ID" value="KUI57672.1"/>
    <property type="molecule type" value="Genomic_DNA"/>
</dbReference>
<dbReference type="AlphaFoldDB" id="A0A194V171"/>
<dbReference type="STRING" id="694573.A0A194V171"/>
<proteinExistence type="predicted"/>
<name>A0A194V171_CYTMA</name>
<evidence type="ECO:0000313" key="2">
    <source>
        <dbReference type="EMBL" id="KUI57672.1"/>
    </source>
</evidence>
<dbReference type="InterPro" id="IPR001810">
    <property type="entry name" value="F-box_dom"/>
</dbReference>
<evidence type="ECO:0000313" key="3">
    <source>
        <dbReference type="Proteomes" id="UP000078576"/>
    </source>
</evidence>
<protein>
    <recommendedName>
        <fullName evidence="1">F-box domain-containing protein</fullName>
    </recommendedName>
</protein>
<sequence length="363" mass="41257">MQPVQASLQTAFETLSTAELGILDHLPAELMSTVLRKLDIRSFFRFRQVNRRARVLSTELWEYKLVSKHGLEGLRGVLRAELSHCFTIDDLYRALITDKCSTFESDCYFRILTNRHVKYITIKAGALDAESLDDMPLDFQNILPPLPYEANTWKTAYITRNPSSRQLEATFSSADLPSVKTIWHPRMIDYLDIERTEYLTVRAQECKLKADPALRMIAKMARFHWEVQYMEAKTRMYQVLDGRGTAPKFLGHIYEADRVIGFLLEKVPDGRNAEPADLEICHAALRRFHALGFLHGDCNKYNFIIRPDGQVVLIDFEKSEPCADPALLEAEIASLKGKLADTTGRGGGLLSRALRDSDGELEG</sequence>
<gene>
    <name evidence="2" type="ORF">VP1G_04950</name>
</gene>
<dbReference type="InterPro" id="IPR011009">
    <property type="entry name" value="Kinase-like_dom_sf"/>
</dbReference>
<evidence type="ECO:0000259" key="1">
    <source>
        <dbReference type="PROSITE" id="PS50181"/>
    </source>
</evidence>
<dbReference type="Proteomes" id="UP000078576">
    <property type="component" value="Unassembled WGS sequence"/>
</dbReference>
<dbReference type="PROSITE" id="PS50181">
    <property type="entry name" value="FBOX"/>
    <property type="match status" value="1"/>
</dbReference>
<dbReference type="Pfam" id="PF00646">
    <property type="entry name" value="F-box"/>
    <property type="match status" value="1"/>
</dbReference>
<dbReference type="SUPFAM" id="SSF81383">
    <property type="entry name" value="F-box domain"/>
    <property type="match status" value="1"/>
</dbReference>
<dbReference type="InterPro" id="IPR036047">
    <property type="entry name" value="F-box-like_dom_sf"/>
</dbReference>
<dbReference type="Pfam" id="PF06293">
    <property type="entry name" value="Kdo"/>
    <property type="match status" value="1"/>
</dbReference>
<feature type="domain" description="F-box" evidence="1">
    <location>
        <begin position="20"/>
        <end position="64"/>
    </location>
</feature>
<dbReference type="Gene3D" id="1.10.510.10">
    <property type="entry name" value="Transferase(Phosphotransferase) domain 1"/>
    <property type="match status" value="1"/>
</dbReference>
<dbReference type="CDD" id="cd09917">
    <property type="entry name" value="F-box_SF"/>
    <property type="match status" value="1"/>
</dbReference>
<dbReference type="OrthoDB" id="2687876at2759"/>